<gene>
    <name evidence="1" type="ORF">CWC22_007260</name>
</gene>
<protein>
    <submittedName>
        <fullName evidence="1">Effector protein PipB</fullName>
    </submittedName>
</protein>
<dbReference type="Proteomes" id="UP000305729">
    <property type="component" value="Chromosome 1"/>
</dbReference>
<evidence type="ECO:0000313" key="1">
    <source>
        <dbReference type="EMBL" id="QPB82805.1"/>
    </source>
</evidence>
<reference evidence="1 2" key="1">
    <citation type="submission" date="2019-10" db="EMBL/GenBank/DDBJ databases">
        <title>Pseudoalteromonas rubra S4059.</title>
        <authorList>
            <person name="Paulsen S."/>
            <person name="Wang X."/>
        </authorList>
    </citation>
    <scope>NUCLEOTIDE SEQUENCE [LARGE SCALE GENOMIC DNA]</scope>
    <source>
        <strain evidence="1 2">S4059</strain>
    </source>
</reference>
<sequence>MDPITQFVSAKQLSKVTGVLSKAFVKIRKDRGKELIELSNTFEDPRRLAKFYVEPKCQQINPANALEDNAISVVRENTFEAMNTFFNRGFLPKDGSNQLFILADAGMGKTSLLLMIKLMHLTSFMPQKWDCKLLKLGKSSLEDIGKIQDPSNTILLLDSLDEDPTANGENAEKRITELLDSTSNFYRVIITCRTQFFPPSKEAAFSLLGQIGISSYRCPLHYLSLFDEHQVKGYLRKRFGNFFQKRIYKIPCKKEQEANTATKCMDSLQFRPFLLAHIEDVMQAVRNGDNEFYIYQSLVETWLNREVNRLRKKKIEVSAQDLLQVCIWIAEYLTDNDTNTISIEKIGSFVHAPSAIELLVSHRENIIKGISKLDISSNSLLNKNSDGEFRFSHLTIREFLFSLGLKGGQLKTRERKRKVSKKTLSFILKSDLKTTISGEIYTESQENKNFLYSNIEFRKAGFTNENNIYYKCKIKPAPNITLEVEEIKISNGEFIECDLEGAKILPKKPTNFSSCSLTHCEYMFNKSEIHLCYISNSCLTSCKVTGVQNRLTIAKSDVYELDITGLKITSHSMINITSHPAIPKWHITTSPSAPSCSILIKRPNQEIEKTYKLKSEKEILVINNEDLDSIYYKKIKI</sequence>
<dbReference type="EMBL" id="CP045429">
    <property type="protein sequence ID" value="QPB82805.1"/>
    <property type="molecule type" value="Genomic_DNA"/>
</dbReference>
<evidence type="ECO:0000313" key="2">
    <source>
        <dbReference type="Proteomes" id="UP000305729"/>
    </source>
</evidence>
<name>A0A5S3UTP0_9GAMM</name>
<proteinExistence type="predicted"/>
<dbReference type="AlphaFoldDB" id="A0A5S3UTP0"/>
<dbReference type="RefSeq" id="WP_138539038.1">
    <property type="nucleotide sequence ID" value="NZ_CP045429.1"/>
</dbReference>
<accession>A0A5S3UTP0</accession>
<organism evidence="1 2">
    <name type="scientific">Pseudoalteromonas rubra</name>
    <dbReference type="NCBI Taxonomy" id="43658"/>
    <lineage>
        <taxon>Bacteria</taxon>
        <taxon>Pseudomonadati</taxon>
        <taxon>Pseudomonadota</taxon>
        <taxon>Gammaproteobacteria</taxon>
        <taxon>Alteromonadales</taxon>
        <taxon>Pseudoalteromonadaceae</taxon>
        <taxon>Pseudoalteromonas</taxon>
    </lineage>
</organism>